<feature type="signal peptide" evidence="1">
    <location>
        <begin position="1"/>
        <end position="20"/>
    </location>
</feature>
<organism evidence="3 4">
    <name type="scientific">Povalibacter uvarum</name>
    <dbReference type="NCBI Taxonomy" id="732238"/>
    <lineage>
        <taxon>Bacteria</taxon>
        <taxon>Pseudomonadati</taxon>
        <taxon>Pseudomonadota</taxon>
        <taxon>Gammaproteobacteria</taxon>
        <taxon>Steroidobacterales</taxon>
        <taxon>Steroidobacteraceae</taxon>
        <taxon>Povalibacter</taxon>
    </lineage>
</organism>
<accession>A0A841HR67</accession>
<keyword evidence="4" id="KW-1185">Reference proteome</keyword>
<protein>
    <submittedName>
        <fullName evidence="3">Pimeloyl-ACP methyl ester carboxylesterase</fullName>
    </submittedName>
</protein>
<dbReference type="AlphaFoldDB" id="A0A841HR67"/>
<feature type="chain" id="PRO_5032916314" evidence="1">
    <location>
        <begin position="21"/>
        <end position="262"/>
    </location>
</feature>
<dbReference type="Gene3D" id="3.40.50.1820">
    <property type="entry name" value="alpha/beta hydrolase"/>
    <property type="match status" value="1"/>
</dbReference>
<dbReference type="PROSITE" id="PS51257">
    <property type="entry name" value="PROKAR_LIPOPROTEIN"/>
    <property type="match status" value="1"/>
</dbReference>
<evidence type="ECO:0000313" key="3">
    <source>
        <dbReference type="EMBL" id="MBB6095386.1"/>
    </source>
</evidence>
<reference evidence="3 4" key="1">
    <citation type="submission" date="2020-08" db="EMBL/GenBank/DDBJ databases">
        <title>Genomic Encyclopedia of Type Strains, Phase IV (KMG-IV): sequencing the most valuable type-strain genomes for metagenomic binning, comparative biology and taxonomic classification.</title>
        <authorList>
            <person name="Goeker M."/>
        </authorList>
    </citation>
    <scope>NUCLEOTIDE SEQUENCE [LARGE SCALE GENOMIC DNA]</scope>
    <source>
        <strain evidence="3 4">DSM 26723</strain>
    </source>
</reference>
<dbReference type="Proteomes" id="UP000588068">
    <property type="component" value="Unassembled WGS sequence"/>
</dbReference>
<evidence type="ECO:0000256" key="1">
    <source>
        <dbReference type="SAM" id="SignalP"/>
    </source>
</evidence>
<comment type="caution">
    <text evidence="3">The sequence shown here is derived from an EMBL/GenBank/DDBJ whole genome shotgun (WGS) entry which is preliminary data.</text>
</comment>
<sequence length="262" mass="28174">MKWPGLAVASLSMLSTVSIACESPTDPAQEHVVVLHGLGRSAASMFFMAKGLERAGYDVCNIDYTSSAASIEELAANEVLPAIERCWTLRPERIHFVTHSLGGIVVRQLVADGSLPHIGRVVMLGPPNQGSELADTLVAWEIPETLHPPAARQLTTGGDSLPRRLGPPPFEVGVIAGDRSVNPLLSRLIPGPDDGKVSVTAAKLEGMQDFLLLHTTHTFMMNRREVIARTICFLRSGAFRSVTPANAGVHLNSRHGLPLSRE</sequence>
<dbReference type="InterPro" id="IPR029058">
    <property type="entry name" value="AB_hydrolase_fold"/>
</dbReference>
<dbReference type="SUPFAM" id="SSF53474">
    <property type="entry name" value="alpha/beta-Hydrolases"/>
    <property type="match status" value="1"/>
</dbReference>
<dbReference type="PANTHER" id="PTHR37946">
    <property type="entry name" value="SLL1969 PROTEIN"/>
    <property type="match status" value="1"/>
</dbReference>
<dbReference type="InterPro" id="IPR000073">
    <property type="entry name" value="AB_hydrolase_1"/>
</dbReference>
<name>A0A841HR67_9GAMM</name>
<gene>
    <name evidence="3" type="ORF">HNQ60_004276</name>
</gene>
<proteinExistence type="predicted"/>
<feature type="domain" description="AB hydrolase-1" evidence="2">
    <location>
        <begin position="32"/>
        <end position="192"/>
    </location>
</feature>
<evidence type="ECO:0000259" key="2">
    <source>
        <dbReference type="Pfam" id="PF12697"/>
    </source>
</evidence>
<dbReference type="EMBL" id="JACHHZ010000005">
    <property type="protein sequence ID" value="MBB6095386.1"/>
    <property type="molecule type" value="Genomic_DNA"/>
</dbReference>
<dbReference type="Pfam" id="PF12697">
    <property type="entry name" value="Abhydrolase_6"/>
    <property type="match status" value="1"/>
</dbReference>
<dbReference type="RefSeq" id="WP_221304354.1">
    <property type="nucleotide sequence ID" value="NZ_JACHHZ010000005.1"/>
</dbReference>
<dbReference type="PANTHER" id="PTHR37946:SF1">
    <property type="entry name" value="SLL1969 PROTEIN"/>
    <property type="match status" value="1"/>
</dbReference>
<evidence type="ECO:0000313" key="4">
    <source>
        <dbReference type="Proteomes" id="UP000588068"/>
    </source>
</evidence>
<keyword evidence="1" id="KW-0732">Signal</keyword>